<protein>
    <submittedName>
        <fullName evidence="3">EamA-like transporter family protein</fullName>
    </submittedName>
</protein>
<feature type="domain" description="EamA" evidence="2">
    <location>
        <begin position="21"/>
        <end position="152"/>
    </location>
</feature>
<evidence type="ECO:0000313" key="4">
    <source>
        <dbReference type="Proteomes" id="UP000207598"/>
    </source>
</evidence>
<feature type="transmembrane region" description="Helical" evidence="1">
    <location>
        <begin position="83"/>
        <end position="103"/>
    </location>
</feature>
<dbReference type="SUPFAM" id="SSF103481">
    <property type="entry name" value="Multidrug resistance efflux transporter EmrE"/>
    <property type="match status" value="1"/>
</dbReference>
<name>A0A238JTS7_9RHOB</name>
<dbReference type="RefSeq" id="WP_245853214.1">
    <property type="nucleotide sequence ID" value="NZ_FXYF01000001.1"/>
</dbReference>
<feature type="transmembrane region" description="Helical" evidence="1">
    <location>
        <begin position="163"/>
        <end position="183"/>
    </location>
</feature>
<gene>
    <name evidence="3" type="ORF">MAA8898_00498</name>
</gene>
<dbReference type="GO" id="GO:0016020">
    <property type="term" value="C:membrane"/>
    <property type="evidence" value="ECO:0007669"/>
    <property type="project" value="InterPro"/>
</dbReference>
<dbReference type="InterPro" id="IPR000620">
    <property type="entry name" value="EamA_dom"/>
</dbReference>
<keyword evidence="4" id="KW-1185">Reference proteome</keyword>
<keyword evidence="1" id="KW-0812">Transmembrane</keyword>
<dbReference type="AlphaFoldDB" id="A0A238JTS7"/>
<dbReference type="Pfam" id="PF00892">
    <property type="entry name" value="EamA"/>
    <property type="match status" value="1"/>
</dbReference>
<sequence>MTQAPEPMLSPDLGARKTLATGNAFAVASMLAWSAGFPAADILLDTWSPTALITARLGMALLMLMPLWILLDGPRAVITARWGRGLLVGGLAFGLGTWLLVVAQSLTDAVTVAIIASACPVAAVIVEMIWQGRRLSRGFALGLVATLAGGVIATGGGGVALGLGALAAIGSCFLFSWGSLLAVRDFPLLTPLGRATVTFAGGFVAMAAVTLGAETLGWSLAPSAPIDMDQLGLLAIYAFAGMALSQVLFLAAVGKMGVALTSFHINLAPFYVMLILLALGGGWDWQAAAGAFVVALGVLAAQRG</sequence>
<keyword evidence="1" id="KW-1133">Transmembrane helix</keyword>
<reference evidence="3 4" key="1">
    <citation type="submission" date="2017-05" db="EMBL/GenBank/DDBJ databases">
        <authorList>
            <person name="Song R."/>
            <person name="Chenine A.L."/>
            <person name="Ruprecht R.M."/>
        </authorList>
    </citation>
    <scope>NUCLEOTIDE SEQUENCE [LARGE SCALE GENOMIC DNA]</scope>
    <source>
        <strain evidence="3 4">CECT 8898</strain>
    </source>
</reference>
<evidence type="ECO:0000256" key="1">
    <source>
        <dbReference type="SAM" id="Phobius"/>
    </source>
</evidence>
<proteinExistence type="predicted"/>
<evidence type="ECO:0000259" key="2">
    <source>
        <dbReference type="Pfam" id="PF00892"/>
    </source>
</evidence>
<feature type="transmembrane region" description="Helical" evidence="1">
    <location>
        <begin position="260"/>
        <end position="279"/>
    </location>
</feature>
<feature type="transmembrane region" description="Helical" evidence="1">
    <location>
        <begin position="285"/>
        <end position="301"/>
    </location>
</feature>
<feature type="transmembrane region" description="Helical" evidence="1">
    <location>
        <begin position="195"/>
        <end position="213"/>
    </location>
</feature>
<keyword evidence="1" id="KW-0472">Membrane</keyword>
<feature type="transmembrane region" description="Helical" evidence="1">
    <location>
        <begin position="51"/>
        <end position="71"/>
    </location>
</feature>
<feature type="transmembrane region" description="Helical" evidence="1">
    <location>
        <begin position="20"/>
        <end position="39"/>
    </location>
</feature>
<evidence type="ECO:0000313" key="3">
    <source>
        <dbReference type="EMBL" id="SMX33597.1"/>
    </source>
</evidence>
<dbReference type="Proteomes" id="UP000207598">
    <property type="component" value="Unassembled WGS sequence"/>
</dbReference>
<feature type="transmembrane region" description="Helical" evidence="1">
    <location>
        <begin position="109"/>
        <end position="126"/>
    </location>
</feature>
<dbReference type="EMBL" id="FXYF01000001">
    <property type="protein sequence ID" value="SMX33597.1"/>
    <property type="molecule type" value="Genomic_DNA"/>
</dbReference>
<feature type="transmembrane region" description="Helical" evidence="1">
    <location>
        <begin position="233"/>
        <end position="253"/>
    </location>
</feature>
<organism evidence="3 4">
    <name type="scientific">Maliponia aquimaris</name>
    <dbReference type="NCBI Taxonomy" id="1673631"/>
    <lineage>
        <taxon>Bacteria</taxon>
        <taxon>Pseudomonadati</taxon>
        <taxon>Pseudomonadota</taxon>
        <taxon>Alphaproteobacteria</taxon>
        <taxon>Rhodobacterales</taxon>
        <taxon>Paracoccaceae</taxon>
        <taxon>Maliponia</taxon>
    </lineage>
</organism>
<accession>A0A238JTS7</accession>
<feature type="transmembrane region" description="Helical" evidence="1">
    <location>
        <begin position="138"/>
        <end position="157"/>
    </location>
</feature>
<dbReference type="InterPro" id="IPR037185">
    <property type="entry name" value="EmrE-like"/>
</dbReference>